<dbReference type="InterPro" id="IPR019109">
    <property type="entry name" value="MamF_MmsF"/>
</dbReference>
<dbReference type="EMBL" id="BAABCS010000003">
    <property type="protein sequence ID" value="GAA4041417.1"/>
    <property type="molecule type" value="Genomic_DNA"/>
</dbReference>
<comment type="caution">
    <text evidence="6">The sequence shown here is derived from an EMBL/GenBank/DDBJ whole genome shotgun (WGS) entry which is preliminary data.</text>
</comment>
<evidence type="ECO:0000256" key="1">
    <source>
        <dbReference type="ARBA" id="ARBA00004141"/>
    </source>
</evidence>
<gene>
    <name evidence="6" type="ORF">GCM10022388_02580</name>
</gene>
<keyword evidence="4 5" id="KW-0472">Membrane</keyword>
<proteinExistence type="predicted"/>
<feature type="transmembrane region" description="Helical" evidence="5">
    <location>
        <begin position="106"/>
        <end position="133"/>
    </location>
</feature>
<evidence type="ECO:0000256" key="3">
    <source>
        <dbReference type="ARBA" id="ARBA00022989"/>
    </source>
</evidence>
<protein>
    <submittedName>
        <fullName evidence="6">DUF4870 domain-containing protein</fullName>
    </submittedName>
</protein>
<keyword evidence="2 5" id="KW-0812">Transmembrane</keyword>
<organism evidence="6 7">
    <name type="scientific">Flavobacterium chungnamense</name>
    <dbReference type="NCBI Taxonomy" id="706182"/>
    <lineage>
        <taxon>Bacteria</taxon>
        <taxon>Pseudomonadati</taxon>
        <taxon>Bacteroidota</taxon>
        <taxon>Flavobacteriia</taxon>
        <taxon>Flavobacteriales</taxon>
        <taxon>Flavobacteriaceae</taxon>
        <taxon>Flavobacterium</taxon>
    </lineage>
</organism>
<dbReference type="Pfam" id="PF09685">
    <property type="entry name" value="MamF_MmsF"/>
    <property type="match status" value="1"/>
</dbReference>
<evidence type="ECO:0000256" key="5">
    <source>
        <dbReference type="SAM" id="Phobius"/>
    </source>
</evidence>
<evidence type="ECO:0000256" key="4">
    <source>
        <dbReference type="ARBA" id="ARBA00023136"/>
    </source>
</evidence>
<keyword evidence="3 5" id="KW-1133">Transmembrane helix</keyword>
<dbReference type="RefSeq" id="WP_345089503.1">
    <property type="nucleotide sequence ID" value="NZ_BAABCS010000003.1"/>
</dbReference>
<reference evidence="7" key="1">
    <citation type="journal article" date="2019" name="Int. J. Syst. Evol. Microbiol.">
        <title>The Global Catalogue of Microorganisms (GCM) 10K type strain sequencing project: providing services to taxonomists for standard genome sequencing and annotation.</title>
        <authorList>
            <consortium name="The Broad Institute Genomics Platform"/>
            <consortium name="The Broad Institute Genome Sequencing Center for Infectious Disease"/>
            <person name="Wu L."/>
            <person name="Ma J."/>
        </authorList>
    </citation>
    <scope>NUCLEOTIDE SEQUENCE [LARGE SCALE GENOMIC DNA]</scope>
    <source>
        <strain evidence="7">JCM 17068</strain>
    </source>
</reference>
<dbReference type="Proteomes" id="UP001500426">
    <property type="component" value="Unassembled WGS sequence"/>
</dbReference>
<name>A0ABP7UEP6_9FLAO</name>
<accession>A0ABP7UEP6</accession>
<feature type="transmembrane region" description="Helical" evidence="5">
    <location>
        <begin position="20"/>
        <end position="37"/>
    </location>
</feature>
<evidence type="ECO:0000313" key="6">
    <source>
        <dbReference type="EMBL" id="GAA4041417.1"/>
    </source>
</evidence>
<evidence type="ECO:0000256" key="2">
    <source>
        <dbReference type="ARBA" id="ARBA00022692"/>
    </source>
</evidence>
<evidence type="ECO:0000313" key="7">
    <source>
        <dbReference type="Proteomes" id="UP001500426"/>
    </source>
</evidence>
<comment type="subcellular location">
    <subcellularLocation>
        <location evidence="1">Membrane</location>
        <topology evidence="1">Multi-pass membrane protein</topology>
    </subcellularLocation>
</comment>
<sequence>MTPANERTIASVTHLSSFTQYVFPLGNFIAPIIIWSAKKNDSEFVDYNGKQILNFQLSIFAYSAILVLISLPLLIYGFVDLIGTNCTFSNFEIDFNGFHNQKITTLIGTAIVAFVLFMFLKVFEFILIIYAAVKASNGEHYKYPLTIPFFK</sequence>
<feature type="transmembrane region" description="Helical" evidence="5">
    <location>
        <begin position="57"/>
        <end position="79"/>
    </location>
</feature>
<keyword evidence="7" id="KW-1185">Reference proteome</keyword>